<name>A0A368XT71_9BACI</name>
<dbReference type="SUPFAM" id="SSF50249">
    <property type="entry name" value="Nucleic acid-binding proteins"/>
    <property type="match status" value="1"/>
</dbReference>
<evidence type="ECO:0000256" key="10">
    <source>
        <dbReference type="ARBA" id="ARBA00022932"/>
    </source>
</evidence>
<dbReference type="InterPro" id="IPR012337">
    <property type="entry name" value="RNaseH-like_sf"/>
</dbReference>
<comment type="function">
    <text evidence="1 13">Required for replicative DNA synthesis. This DNA polymerase also exhibits 3' to 5' exonuclease activity.</text>
</comment>
<dbReference type="InterPro" id="IPR006054">
    <property type="entry name" value="DnaQ"/>
</dbReference>
<dbReference type="InterPro" id="IPR004365">
    <property type="entry name" value="NA-bd_OB_tRNA"/>
</dbReference>
<dbReference type="GO" id="GO:0008408">
    <property type="term" value="F:3'-5' exonuclease activity"/>
    <property type="evidence" value="ECO:0007669"/>
    <property type="project" value="UniProtKB-UniRule"/>
</dbReference>
<evidence type="ECO:0000313" key="16">
    <source>
        <dbReference type="EMBL" id="RCW70679.1"/>
    </source>
</evidence>
<dbReference type="FunFam" id="3.30.420.10:FF:000045">
    <property type="entry name" value="3'-5' exonuclease DinG"/>
    <property type="match status" value="1"/>
</dbReference>
<accession>A0A368XT71</accession>
<dbReference type="InterPro" id="IPR013520">
    <property type="entry name" value="Ribonucl_H"/>
</dbReference>
<keyword evidence="6 13" id="KW-0235">DNA replication</keyword>
<evidence type="ECO:0000256" key="9">
    <source>
        <dbReference type="ARBA" id="ARBA00022839"/>
    </source>
</evidence>
<dbReference type="Proteomes" id="UP000252585">
    <property type="component" value="Unassembled WGS sequence"/>
</dbReference>
<feature type="domain" description="Exonuclease" evidence="14">
    <location>
        <begin position="413"/>
        <end position="579"/>
    </location>
</feature>
<organism evidence="16 17">
    <name type="scientific">Saliterribacillus persicus</name>
    <dbReference type="NCBI Taxonomy" id="930114"/>
    <lineage>
        <taxon>Bacteria</taxon>
        <taxon>Bacillati</taxon>
        <taxon>Bacillota</taxon>
        <taxon>Bacilli</taxon>
        <taxon>Bacillales</taxon>
        <taxon>Bacillaceae</taxon>
        <taxon>Saliterribacillus</taxon>
    </lineage>
</organism>
<dbReference type="Gene3D" id="1.10.150.870">
    <property type="match status" value="1"/>
</dbReference>
<dbReference type="EC" id="2.7.7.7" evidence="13"/>
<keyword evidence="9 13" id="KW-0269">Exonuclease</keyword>
<keyword evidence="5 13" id="KW-0548">Nucleotidyltransferase</keyword>
<dbReference type="OrthoDB" id="9804290at2"/>
<dbReference type="RefSeq" id="WP_114352671.1">
    <property type="nucleotide sequence ID" value="NZ_QPJJ01000006.1"/>
</dbReference>
<sequence>MSMTGAKKMEVLLDQIELPKDIREQYFKSAKLEKLIVHRQSKVWHFYFHFENVLPPDVYQLFILKLNTAFSNIAAVKWNIQTENNKISSTYMKEYWNIFISEIVKASPRYKSMEFNKPIVNDNNIMLTCQDDIQLQSIKKNIEPQYRSFCEKIGASFFTIDIEINQEQDEIQKFKERKDMEDKAFVQQAVKQIEEKAKQDDQGNKGPISIGYAIKGTPIEMESIKEEDRGIIMQGYVFDAEVRELRSGRHLLIMKMTDYTDSFSVKMFSKGDQDADTFSSIKAGIWLKVKGTIQTDNFSNELTMMVNDMQEIEGTIRNDAGIDNEKRIELHTHTVMSSMDAVVTASKLVEQAGKWGHEAIAITDHAGVQSYPEAYAAGQKHGVKVIYGVEANVVDDGVPMAYNETDRDLEEATYVVFDVETTGLSAKYDTIIELAAVRIKNGEIIDKYESFANPHHPLSETTTNLTGITDDMVQNAPEVEEVLKEFQAWMKDDILVAHNASFDMGFLNTGFEKFGYEKAENPVIDTLELARFLFPELKNHRLNTLCKKMDIELTQHHRAIYDAEATGYLLWKFIKLSLEKEITNHKHFNLHMGEGNAYQRARPFHATLLATNEVGLKNIYKLVSTAHIDYFYRVPRIPRSKLQQLREGIIVGSACDKGEVFEAMMQKSVEEAESVASFYDYIEVQPPENYYHLIEKELIQNEAQLFDILKNIIDMCDRLDKTCVATGNVHHLEENDRLYRQILISSQSGNPLSRQRLPNVHFRTTVEMMEAFHFIPKEKAKEIIISNPKLLVDKIDDVKPVKEDLYTPNIEGADSEIRQLSYDYARSIYGDPLPELIEKRIEKELESIIGHGFAVIYLISQKLVKKSLNDGYLVGSRGSVGSSLIATFTEITEVNPLPPHYVCPSCKHNEFFTDGSVGSGFDLDDKNCPKCDTELKKDGQDIPFETFLGFKGDKVPDIDLNFSGEYQPRAHNYTKVLFGEEKVFRAGTIGTVAEKTAYGYVKGYASDHDLNYKAAEVDRLVKGCTGVKRTTGQHPGGIIVVPDDKEIYDFTPIQFPADDRNSEWKTTHFDFHSIHDNLLKLDILGHDDPTVIRMLQDLSGIDPQTIPIDDAEVMKIFSGPDVLGVTADQINCKTGTLGVPEFGTRFVRQMLEDTKPKTFAELVIISGLSHGTDVWLGNAQELINDGICGLPDVIGCRDDIMVYLMHKGLDASLAFKIMEFVRKGKGLQDEWIDEMKKHDVPNWYIDSCKKIKYMFPKAHAAAYVLMAVRIAYFKVHYPLYFYAAYFTVRAGDFDLDSMVKGSSQIRKRIEEIQAKGNDATPKEKSLLTVMEIALEMNERGYSFQKVDLYRSEAAEFVVDGDTLIPPFNAVDGLGTNAALNIVNARKDGEFLSKEDLRERSRISKTVLEYLDNHGCLQGMADKNQLSLF</sequence>
<dbReference type="GO" id="GO:0006261">
    <property type="term" value="P:DNA-templated DNA replication"/>
    <property type="evidence" value="ECO:0007669"/>
    <property type="project" value="UniProtKB-UniRule"/>
</dbReference>
<dbReference type="GO" id="GO:0003677">
    <property type="term" value="F:DNA binding"/>
    <property type="evidence" value="ECO:0007669"/>
    <property type="project" value="UniProtKB-UniRule"/>
</dbReference>
<dbReference type="NCBIfam" id="TIGR00573">
    <property type="entry name" value="dnaq"/>
    <property type="match status" value="1"/>
</dbReference>
<evidence type="ECO:0000256" key="5">
    <source>
        <dbReference type="ARBA" id="ARBA00022695"/>
    </source>
</evidence>
<evidence type="ECO:0000256" key="8">
    <source>
        <dbReference type="ARBA" id="ARBA00022801"/>
    </source>
</evidence>
<evidence type="ECO:0000256" key="11">
    <source>
        <dbReference type="ARBA" id="ARBA00025611"/>
    </source>
</evidence>
<dbReference type="Gene3D" id="3.20.20.140">
    <property type="entry name" value="Metal-dependent hydrolases"/>
    <property type="match status" value="1"/>
</dbReference>
<feature type="domain" description="Polymerase/histidinol phosphatase N-terminal" evidence="15">
    <location>
        <begin position="328"/>
        <end position="395"/>
    </location>
</feature>
<dbReference type="Pfam" id="PF14480">
    <property type="entry name" value="DNA_pol3_a_NI"/>
    <property type="match status" value="1"/>
</dbReference>
<dbReference type="Pfam" id="PF17657">
    <property type="entry name" value="DNA_pol3_finger"/>
    <property type="match status" value="1"/>
</dbReference>
<dbReference type="InterPro" id="IPR012340">
    <property type="entry name" value="NA-bd_OB-fold"/>
</dbReference>
<evidence type="ECO:0000256" key="3">
    <source>
        <dbReference type="ARBA" id="ARBA00022490"/>
    </source>
</evidence>
<evidence type="ECO:0000256" key="12">
    <source>
        <dbReference type="ARBA" id="ARBA00049244"/>
    </source>
</evidence>
<dbReference type="InterPro" id="IPR006308">
    <property type="entry name" value="Pol_III_a_PolC-type_gram_pos"/>
</dbReference>
<dbReference type="PANTHER" id="PTHR32294:SF5">
    <property type="entry name" value="DNA POLYMERASE III POLC-TYPE"/>
    <property type="match status" value="1"/>
</dbReference>
<dbReference type="NCBIfam" id="NF001688">
    <property type="entry name" value="PRK00448.1"/>
    <property type="match status" value="1"/>
</dbReference>
<comment type="function">
    <text evidence="11">DNA polymerase III is a complex, multichain enzyme responsible for most of the replicative synthesis in bacteria. This DNA polymerase also exhibits 3' to 5' exonuclease activity. The alpha chain is the DNA polymerase.</text>
</comment>
<dbReference type="Pfam" id="PF00929">
    <property type="entry name" value="RNase_T"/>
    <property type="match status" value="1"/>
</dbReference>
<dbReference type="NCBIfam" id="TIGR01405">
    <property type="entry name" value="polC_Gram_pos"/>
    <property type="match status" value="1"/>
</dbReference>
<dbReference type="Pfam" id="PF01336">
    <property type="entry name" value="tRNA_anti-codon"/>
    <property type="match status" value="1"/>
</dbReference>
<evidence type="ECO:0000256" key="7">
    <source>
        <dbReference type="ARBA" id="ARBA00022722"/>
    </source>
</evidence>
<dbReference type="Gene3D" id="6.10.140.1510">
    <property type="match status" value="1"/>
</dbReference>
<dbReference type="Gene3D" id="1.10.150.700">
    <property type="entry name" value="PolC, middle finger domain"/>
    <property type="match status" value="1"/>
</dbReference>
<dbReference type="InterPro" id="IPR004805">
    <property type="entry name" value="DnaE2/DnaE/PolC"/>
</dbReference>
<comment type="catalytic activity">
    <reaction evidence="12 13">
        <text>DNA(n) + a 2'-deoxyribonucleoside 5'-triphosphate = DNA(n+1) + diphosphate</text>
        <dbReference type="Rhea" id="RHEA:22508"/>
        <dbReference type="Rhea" id="RHEA-COMP:17339"/>
        <dbReference type="Rhea" id="RHEA-COMP:17340"/>
        <dbReference type="ChEBI" id="CHEBI:33019"/>
        <dbReference type="ChEBI" id="CHEBI:61560"/>
        <dbReference type="ChEBI" id="CHEBI:173112"/>
        <dbReference type="EC" id="2.7.7.7"/>
    </reaction>
</comment>
<dbReference type="SUPFAM" id="SSF53098">
    <property type="entry name" value="Ribonuclease H-like"/>
    <property type="match status" value="1"/>
</dbReference>
<dbReference type="InterPro" id="IPR003141">
    <property type="entry name" value="Pol/His_phosphatase_N"/>
</dbReference>
<protein>
    <recommendedName>
        <fullName evidence="13">DNA polymerase III PolC-type</fullName>
        <shortName evidence="13">PolIII</shortName>
        <ecNumber evidence="13">2.7.7.7</ecNumber>
    </recommendedName>
</protein>
<evidence type="ECO:0000256" key="6">
    <source>
        <dbReference type="ARBA" id="ARBA00022705"/>
    </source>
</evidence>
<dbReference type="InterPro" id="IPR029460">
    <property type="entry name" value="DNAPol_HHH"/>
</dbReference>
<keyword evidence="8 13" id="KW-0378">Hydrolase</keyword>
<reference evidence="16 17" key="1">
    <citation type="submission" date="2018-07" db="EMBL/GenBank/DDBJ databases">
        <title>Genomic Encyclopedia of Type Strains, Phase IV (KMG-IV): sequencing the most valuable type-strain genomes for metagenomic binning, comparative biology and taxonomic classification.</title>
        <authorList>
            <person name="Goeker M."/>
        </authorList>
    </citation>
    <scope>NUCLEOTIDE SEQUENCE [LARGE SCALE GENOMIC DNA]</scope>
    <source>
        <strain evidence="16 17">DSM 27696</strain>
    </source>
</reference>
<keyword evidence="3 13" id="KW-0963">Cytoplasm</keyword>
<evidence type="ECO:0000256" key="4">
    <source>
        <dbReference type="ARBA" id="ARBA00022679"/>
    </source>
</evidence>
<evidence type="ECO:0000259" key="15">
    <source>
        <dbReference type="SMART" id="SM00481"/>
    </source>
</evidence>
<keyword evidence="10 13" id="KW-0239">DNA-directed DNA polymerase</keyword>
<comment type="similarity">
    <text evidence="13">Belongs to the DNA polymerase type-C family. PolC subfamily.</text>
</comment>
<evidence type="ECO:0000256" key="1">
    <source>
        <dbReference type="ARBA" id="ARBA00003452"/>
    </source>
</evidence>
<dbReference type="InterPro" id="IPR024754">
    <property type="entry name" value="DNA_PolC-like_N_II"/>
</dbReference>
<dbReference type="Pfam" id="PF11490">
    <property type="entry name" value="DNA_pol3_a_NII"/>
    <property type="match status" value="1"/>
</dbReference>
<keyword evidence="7 13" id="KW-0540">Nuclease</keyword>
<dbReference type="PANTHER" id="PTHR32294">
    <property type="entry name" value="DNA POLYMERASE III SUBUNIT ALPHA"/>
    <property type="match status" value="1"/>
</dbReference>
<dbReference type="Gene3D" id="3.30.1900.20">
    <property type="match status" value="2"/>
</dbReference>
<evidence type="ECO:0000313" key="17">
    <source>
        <dbReference type="Proteomes" id="UP000252585"/>
    </source>
</evidence>
<comment type="caution">
    <text evidence="16">The sequence shown here is derived from an EMBL/GenBank/DDBJ whole genome shotgun (WGS) entry which is preliminary data.</text>
</comment>
<dbReference type="Pfam" id="PF02811">
    <property type="entry name" value="PHP"/>
    <property type="match status" value="1"/>
</dbReference>
<dbReference type="CDD" id="cd07435">
    <property type="entry name" value="PHP_PolIIIA_POLC"/>
    <property type="match status" value="1"/>
</dbReference>
<dbReference type="CDD" id="cd04484">
    <property type="entry name" value="polC_OBF"/>
    <property type="match status" value="1"/>
</dbReference>
<dbReference type="SUPFAM" id="SSF89550">
    <property type="entry name" value="PHP domain-like"/>
    <property type="match status" value="1"/>
</dbReference>
<dbReference type="InterPro" id="IPR040982">
    <property type="entry name" value="DNA_pol3_finger"/>
</dbReference>
<evidence type="ECO:0000259" key="14">
    <source>
        <dbReference type="SMART" id="SM00479"/>
    </source>
</evidence>
<evidence type="ECO:0000256" key="2">
    <source>
        <dbReference type="ARBA" id="ARBA00004496"/>
    </source>
</evidence>
<dbReference type="Gene3D" id="2.40.50.140">
    <property type="entry name" value="Nucleic acid-binding proteins"/>
    <property type="match status" value="1"/>
</dbReference>
<dbReference type="InterPro" id="IPR004013">
    <property type="entry name" value="PHP_dom"/>
</dbReference>
<dbReference type="SMART" id="SM00479">
    <property type="entry name" value="EXOIII"/>
    <property type="match status" value="1"/>
</dbReference>
<dbReference type="HAMAP" id="MF_00356">
    <property type="entry name" value="DNApol_PolC"/>
    <property type="match status" value="1"/>
</dbReference>
<dbReference type="GO" id="GO:0003887">
    <property type="term" value="F:DNA-directed DNA polymerase activity"/>
    <property type="evidence" value="ECO:0007669"/>
    <property type="project" value="UniProtKB-UniRule"/>
</dbReference>
<proteinExistence type="inferred from homology"/>
<dbReference type="Pfam" id="PF07733">
    <property type="entry name" value="DNA_pol3_alpha"/>
    <property type="match status" value="2"/>
</dbReference>
<dbReference type="Pfam" id="PF14579">
    <property type="entry name" value="HHH_6"/>
    <property type="match status" value="1"/>
</dbReference>
<dbReference type="EMBL" id="QPJJ01000006">
    <property type="protein sequence ID" value="RCW70679.1"/>
    <property type="molecule type" value="Genomic_DNA"/>
</dbReference>
<dbReference type="InterPro" id="IPR028112">
    <property type="entry name" value="DNA_PolC-type_N_I"/>
</dbReference>
<comment type="subcellular location">
    <subcellularLocation>
        <location evidence="2 13">Cytoplasm</location>
    </subcellularLocation>
</comment>
<dbReference type="Gene3D" id="3.30.420.10">
    <property type="entry name" value="Ribonuclease H-like superfamily/Ribonuclease H"/>
    <property type="match status" value="1"/>
</dbReference>
<evidence type="ECO:0000256" key="13">
    <source>
        <dbReference type="HAMAP-Rule" id="MF_00356"/>
    </source>
</evidence>
<gene>
    <name evidence="13" type="primary">polC</name>
    <name evidence="16" type="ORF">DFR57_10676</name>
</gene>
<dbReference type="InterPro" id="IPR044923">
    <property type="entry name" value="PolC_middle_finger_sf"/>
</dbReference>
<keyword evidence="17" id="KW-1185">Reference proteome</keyword>
<dbReference type="InterPro" id="IPR016195">
    <property type="entry name" value="Pol/histidinol_Pase-like"/>
</dbReference>
<dbReference type="InterPro" id="IPR011708">
    <property type="entry name" value="DNA_pol3_alpha_NTPase_dom"/>
</dbReference>
<dbReference type="SMART" id="SM00481">
    <property type="entry name" value="POLIIIAc"/>
    <property type="match status" value="1"/>
</dbReference>
<keyword evidence="4 13" id="KW-0808">Transferase</keyword>
<dbReference type="GO" id="GO:0005737">
    <property type="term" value="C:cytoplasm"/>
    <property type="evidence" value="ECO:0007669"/>
    <property type="project" value="UniProtKB-SubCell"/>
</dbReference>
<dbReference type="InterPro" id="IPR036397">
    <property type="entry name" value="RNaseH_sf"/>
</dbReference>